<dbReference type="GO" id="GO:0015074">
    <property type="term" value="P:DNA integration"/>
    <property type="evidence" value="ECO:0007669"/>
    <property type="project" value="InterPro"/>
</dbReference>
<keyword evidence="2" id="KW-0233">DNA recombination</keyword>
<dbReference type="InterPro" id="IPR011010">
    <property type="entry name" value="DNA_brk_join_enz"/>
</dbReference>
<dbReference type="AlphaFoldDB" id="A0A8S3QU90"/>
<gene>
    <name evidence="4" type="ORF">MEDL_13804</name>
</gene>
<accession>A0A8S3QU90</accession>
<evidence type="ECO:0000256" key="1">
    <source>
        <dbReference type="ARBA" id="ARBA00023125"/>
    </source>
</evidence>
<dbReference type="InterPro" id="IPR010998">
    <property type="entry name" value="Integrase_recombinase_N"/>
</dbReference>
<dbReference type="PANTHER" id="PTHR34605">
    <property type="entry name" value="PHAGE_INTEGRASE DOMAIN-CONTAINING PROTEIN"/>
    <property type="match status" value="1"/>
</dbReference>
<proteinExistence type="predicted"/>
<keyword evidence="5" id="KW-1185">Reference proteome</keyword>
<dbReference type="OrthoDB" id="6771932at2759"/>
<feature type="transmembrane region" description="Helical" evidence="3">
    <location>
        <begin position="80"/>
        <end position="102"/>
    </location>
</feature>
<evidence type="ECO:0000313" key="5">
    <source>
        <dbReference type="Proteomes" id="UP000683360"/>
    </source>
</evidence>
<keyword evidence="3" id="KW-1133">Transmembrane helix</keyword>
<dbReference type="PANTHER" id="PTHR34605:SF5">
    <property type="entry name" value="INTEGRASE_RECOMBINASE XERD HOMOLOG"/>
    <property type="match status" value="1"/>
</dbReference>
<evidence type="ECO:0008006" key="6">
    <source>
        <dbReference type="Google" id="ProtNLM"/>
    </source>
</evidence>
<dbReference type="SUPFAM" id="SSF47823">
    <property type="entry name" value="lambda integrase-like, N-terminal domain"/>
    <property type="match status" value="1"/>
</dbReference>
<comment type="caution">
    <text evidence="4">The sequence shown here is derived from an EMBL/GenBank/DDBJ whole genome shotgun (WGS) entry which is preliminary data.</text>
</comment>
<dbReference type="Gene3D" id="1.10.150.130">
    <property type="match status" value="1"/>
</dbReference>
<organism evidence="4 5">
    <name type="scientific">Mytilus edulis</name>
    <name type="common">Blue mussel</name>
    <dbReference type="NCBI Taxonomy" id="6550"/>
    <lineage>
        <taxon>Eukaryota</taxon>
        <taxon>Metazoa</taxon>
        <taxon>Spiralia</taxon>
        <taxon>Lophotrochozoa</taxon>
        <taxon>Mollusca</taxon>
        <taxon>Bivalvia</taxon>
        <taxon>Autobranchia</taxon>
        <taxon>Pteriomorphia</taxon>
        <taxon>Mytilida</taxon>
        <taxon>Mytiloidea</taxon>
        <taxon>Mytilidae</taxon>
        <taxon>Mytilinae</taxon>
        <taxon>Mytilus</taxon>
    </lineage>
</organism>
<evidence type="ECO:0000256" key="2">
    <source>
        <dbReference type="ARBA" id="ARBA00023172"/>
    </source>
</evidence>
<sequence>MGKSQQELKKSDLFKKGYGSYVDIVQGRNLQASSMIDKRNQHASMTKYELEVLRFQCKDSAKHAFAESTYKNKKTQLESYFMFCIYFELIPVPATVHVLTLYEQFLSRSFKSVDSIKNYISSVKYLHLLLDLEYPQFEAFHLRLVLRGLCRIKAHCLKQALPITPHILLQIYNKLDMNSAHDATIWCLFLHAFFLMFRKSNLVPDSVSTFDHNKQLCRDSIIFDCKRKLLLISVKWSKTIQFGERELLIPLVSIPDSPLCPVQAFLNMKSLVCTSDKSPAYCFIKNKLCVPVTYRQFQTILKQLITEIGLDASSYSTHSFRRGGASWAFEAEVPTE</sequence>
<keyword evidence="3" id="KW-0472">Membrane</keyword>
<dbReference type="Gene3D" id="1.10.443.10">
    <property type="entry name" value="Intergrase catalytic core"/>
    <property type="match status" value="1"/>
</dbReference>
<reference evidence="4" key="1">
    <citation type="submission" date="2021-03" db="EMBL/GenBank/DDBJ databases">
        <authorList>
            <person name="Bekaert M."/>
        </authorList>
    </citation>
    <scope>NUCLEOTIDE SEQUENCE</scope>
</reference>
<evidence type="ECO:0000256" key="3">
    <source>
        <dbReference type="SAM" id="Phobius"/>
    </source>
</evidence>
<dbReference type="GO" id="GO:0003677">
    <property type="term" value="F:DNA binding"/>
    <property type="evidence" value="ECO:0007669"/>
    <property type="project" value="UniProtKB-KW"/>
</dbReference>
<dbReference type="Proteomes" id="UP000683360">
    <property type="component" value="Unassembled WGS sequence"/>
</dbReference>
<dbReference type="InterPro" id="IPR052925">
    <property type="entry name" value="Phage_Integrase-like_Recomb"/>
</dbReference>
<keyword evidence="1" id="KW-0238">DNA-binding</keyword>
<dbReference type="SUPFAM" id="SSF56349">
    <property type="entry name" value="DNA breaking-rejoining enzymes"/>
    <property type="match status" value="1"/>
</dbReference>
<evidence type="ECO:0000313" key="4">
    <source>
        <dbReference type="EMBL" id="CAG2199077.1"/>
    </source>
</evidence>
<name>A0A8S3QU90_MYTED</name>
<protein>
    <recommendedName>
        <fullName evidence="6">Tyr recombinase domain-containing protein</fullName>
    </recommendedName>
</protein>
<keyword evidence="3" id="KW-0812">Transmembrane</keyword>
<dbReference type="EMBL" id="CAJPWZ010000710">
    <property type="protein sequence ID" value="CAG2199077.1"/>
    <property type="molecule type" value="Genomic_DNA"/>
</dbReference>
<dbReference type="InterPro" id="IPR013762">
    <property type="entry name" value="Integrase-like_cat_sf"/>
</dbReference>
<dbReference type="GO" id="GO:0006310">
    <property type="term" value="P:DNA recombination"/>
    <property type="evidence" value="ECO:0007669"/>
    <property type="project" value="UniProtKB-KW"/>
</dbReference>